<name>A0A9P4LWR3_9PEZI</name>
<feature type="region of interest" description="Disordered" evidence="1">
    <location>
        <begin position="1"/>
        <end position="48"/>
    </location>
</feature>
<keyword evidence="3" id="KW-1185">Reference proteome</keyword>
<dbReference type="EMBL" id="ML978713">
    <property type="protein sequence ID" value="KAF2089846.1"/>
    <property type="molecule type" value="Genomic_DNA"/>
</dbReference>
<dbReference type="AlphaFoldDB" id="A0A9P4LWR3"/>
<gene>
    <name evidence="2" type="ORF">K490DRAFT_62723</name>
</gene>
<evidence type="ECO:0000256" key="1">
    <source>
        <dbReference type="SAM" id="MobiDB-lite"/>
    </source>
</evidence>
<sequence>MIKDIASPARDFPHSRSNPAVPTAKNHGTTPDEPIELDPEDIPARDPNSIEADIMPLPTVDHQPTTSAKSPRTPLNLHCGLSQWEIPDNPVSHKHGLPKWDVLNNHHSRDRSCPKRRRSGKEMEADILAEADLLLTVEQWQSRHGLSDARIWVTLTSLLGLFARRSMDEGREGE</sequence>
<comment type="caution">
    <text evidence="2">The sequence shown here is derived from an EMBL/GenBank/DDBJ whole genome shotgun (WGS) entry which is preliminary data.</text>
</comment>
<evidence type="ECO:0000313" key="3">
    <source>
        <dbReference type="Proteomes" id="UP000799776"/>
    </source>
</evidence>
<proteinExistence type="predicted"/>
<protein>
    <submittedName>
        <fullName evidence="2">Uncharacterized protein</fullName>
    </submittedName>
</protein>
<organism evidence="2 3">
    <name type="scientific">Saccharata proteae CBS 121410</name>
    <dbReference type="NCBI Taxonomy" id="1314787"/>
    <lineage>
        <taxon>Eukaryota</taxon>
        <taxon>Fungi</taxon>
        <taxon>Dikarya</taxon>
        <taxon>Ascomycota</taxon>
        <taxon>Pezizomycotina</taxon>
        <taxon>Dothideomycetes</taxon>
        <taxon>Dothideomycetes incertae sedis</taxon>
        <taxon>Botryosphaeriales</taxon>
        <taxon>Saccharataceae</taxon>
        <taxon>Saccharata</taxon>
    </lineage>
</organism>
<dbReference type="Proteomes" id="UP000799776">
    <property type="component" value="Unassembled WGS sequence"/>
</dbReference>
<reference evidence="2" key="1">
    <citation type="journal article" date="2020" name="Stud. Mycol.">
        <title>101 Dothideomycetes genomes: a test case for predicting lifestyles and emergence of pathogens.</title>
        <authorList>
            <person name="Haridas S."/>
            <person name="Albert R."/>
            <person name="Binder M."/>
            <person name="Bloem J."/>
            <person name="Labutti K."/>
            <person name="Salamov A."/>
            <person name="Andreopoulos B."/>
            <person name="Baker S."/>
            <person name="Barry K."/>
            <person name="Bills G."/>
            <person name="Bluhm B."/>
            <person name="Cannon C."/>
            <person name="Castanera R."/>
            <person name="Culley D."/>
            <person name="Daum C."/>
            <person name="Ezra D."/>
            <person name="Gonzalez J."/>
            <person name="Henrissat B."/>
            <person name="Kuo A."/>
            <person name="Liang C."/>
            <person name="Lipzen A."/>
            <person name="Lutzoni F."/>
            <person name="Magnuson J."/>
            <person name="Mondo S."/>
            <person name="Nolan M."/>
            <person name="Ohm R."/>
            <person name="Pangilinan J."/>
            <person name="Park H.-J."/>
            <person name="Ramirez L."/>
            <person name="Alfaro M."/>
            <person name="Sun H."/>
            <person name="Tritt A."/>
            <person name="Yoshinaga Y."/>
            <person name="Zwiers L.-H."/>
            <person name="Turgeon B."/>
            <person name="Goodwin S."/>
            <person name="Spatafora J."/>
            <person name="Crous P."/>
            <person name="Grigoriev I."/>
        </authorList>
    </citation>
    <scope>NUCLEOTIDE SEQUENCE</scope>
    <source>
        <strain evidence="2">CBS 121410</strain>
    </source>
</reference>
<accession>A0A9P4LWR3</accession>
<evidence type="ECO:0000313" key="2">
    <source>
        <dbReference type="EMBL" id="KAF2089846.1"/>
    </source>
</evidence>